<gene>
    <name evidence="1" type="ORF">DYBT9275_05518</name>
</gene>
<keyword evidence="2" id="KW-1185">Reference proteome</keyword>
<name>A0A916JGD8_9BACT</name>
<proteinExistence type="predicted"/>
<organism evidence="1 2">
    <name type="scientific">Dyadobacter helix</name>
    <dbReference type="NCBI Taxonomy" id="2822344"/>
    <lineage>
        <taxon>Bacteria</taxon>
        <taxon>Pseudomonadati</taxon>
        <taxon>Bacteroidota</taxon>
        <taxon>Cytophagia</taxon>
        <taxon>Cytophagales</taxon>
        <taxon>Spirosomataceae</taxon>
        <taxon>Dyadobacter</taxon>
    </lineage>
</organism>
<protein>
    <submittedName>
        <fullName evidence="1">Uncharacterized protein</fullName>
    </submittedName>
</protein>
<evidence type="ECO:0000313" key="1">
    <source>
        <dbReference type="EMBL" id="CAG5016276.1"/>
    </source>
</evidence>
<accession>A0A916JGD8</accession>
<sequence length="73" mass="8544">MIYYFKSKYGLFSIRPQPGADRVQLFLNEEILGSYVNAASAAEDVYIQETGYFEWDYQTDVGRPITLADWHKR</sequence>
<reference evidence="1" key="1">
    <citation type="submission" date="2021-04" db="EMBL/GenBank/DDBJ databases">
        <authorList>
            <person name="Rodrigo-Torres L."/>
            <person name="Arahal R. D."/>
            <person name="Lucena T."/>
        </authorList>
    </citation>
    <scope>NUCLEOTIDE SEQUENCE</scope>
    <source>
        <strain evidence="1">CECT 9275</strain>
    </source>
</reference>
<dbReference type="AlphaFoldDB" id="A0A916JGD8"/>
<evidence type="ECO:0000313" key="2">
    <source>
        <dbReference type="Proteomes" id="UP000680038"/>
    </source>
</evidence>
<dbReference type="Proteomes" id="UP000680038">
    <property type="component" value="Unassembled WGS sequence"/>
</dbReference>
<dbReference type="EMBL" id="CAJRAF010000004">
    <property type="protein sequence ID" value="CAG5016276.1"/>
    <property type="molecule type" value="Genomic_DNA"/>
</dbReference>
<dbReference type="RefSeq" id="WP_215241894.1">
    <property type="nucleotide sequence ID" value="NZ_CAJRAF010000004.1"/>
</dbReference>
<comment type="caution">
    <text evidence="1">The sequence shown here is derived from an EMBL/GenBank/DDBJ whole genome shotgun (WGS) entry which is preliminary data.</text>
</comment>